<proteinExistence type="inferred from homology"/>
<comment type="similarity">
    <text evidence="2">Belongs to the binding-protein-dependent transport system permease family. HisMQ subfamily.</text>
</comment>
<feature type="transmembrane region" description="Helical" evidence="8">
    <location>
        <begin position="123"/>
        <end position="144"/>
    </location>
</feature>
<feature type="transmembrane region" description="Helical" evidence="8">
    <location>
        <begin position="228"/>
        <end position="248"/>
    </location>
</feature>
<keyword evidence="3 8" id="KW-0813">Transport</keyword>
<evidence type="ECO:0000256" key="4">
    <source>
        <dbReference type="ARBA" id="ARBA00022475"/>
    </source>
</evidence>
<keyword evidence="6 8" id="KW-1133">Transmembrane helix</keyword>
<name>A0ABW0NJL9_9BURK</name>
<evidence type="ECO:0000256" key="7">
    <source>
        <dbReference type="ARBA" id="ARBA00023136"/>
    </source>
</evidence>
<dbReference type="Proteomes" id="UP001596037">
    <property type="component" value="Unassembled WGS sequence"/>
</dbReference>
<comment type="subcellular location">
    <subcellularLocation>
        <location evidence="1">Cell inner membrane</location>
        <topology evidence="1">Multi-pass membrane protein</topology>
    </subcellularLocation>
    <subcellularLocation>
        <location evidence="8">Cell membrane</location>
        <topology evidence="8">Multi-pass membrane protein</topology>
    </subcellularLocation>
</comment>
<keyword evidence="5 8" id="KW-0812">Transmembrane</keyword>
<evidence type="ECO:0000259" key="9">
    <source>
        <dbReference type="PROSITE" id="PS50928"/>
    </source>
</evidence>
<protein>
    <submittedName>
        <fullName evidence="10">Amino acid ABC transporter permease</fullName>
    </submittedName>
</protein>
<keyword evidence="4" id="KW-1003">Cell membrane</keyword>
<dbReference type="PANTHER" id="PTHR30614">
    <property type="entry name" value="MEMBRANE COMPONENT OF AMINO ACID ABC TRANSPORTER"/>
    <property type="match status" value="1"/>
</dbReference>
<evidence type="ECO:0000256" key="8">
    <source>
        <dbReference type="RuleBase" id="RU363032"/>
    </source>
</evidence>
<dbReference type="SUPFAM" id="SSF161098">
    <property type="entry name" value="MetI-like"/>
    <property type="match status" value="1"/>
</dbReference>
<evidence type="ECO:0000313" key="10">
    <source>
        <dbReference type="EMBL" id="MFC5499567.1"/>
    </source>
</evidence>
<accession>A0ABW0NJL9</accession>
<dbReference type="EMBL" id="JBHSMF010000009">
    <property type="protein sequence ID" value="MFC5499567.1"/>
    <property type="molecule type" value="Genomic_DNA"/>
</dbReference>
<evidence type="ECO:0000256" key="2">
    <source>
        <dbReference type="ARBA" id="ARBA00010072"/>
    </source>
</evidence>
<dbReference type="Gene3D" id="1.10.3720.10">
    <property type="entry name" value="MetI-like"/>
    <property type="match status" value="1"/>
</dbReference>
<dbReference type="InterPro" id="IPR035906">
    <property type="entry name" value="MetI-like_sf"/>
</dbReference>
<evidence type="ECO:0000256" key="1">
    <source>
        <dbReference type="ARBA" id="ARBA00004429"/>
    </source>
</evidence>
<evidence type="ECO:0000313" key="11">
    <source>
        <dbReference type="Proteomes" id="UP001596037"/>
    </source>
</evidence>
<feature type="transmembrane region" description="Helical" evidence="8">
    <location>
        <begin position="192"/>
        <end position="216"/>
    </location>
</feature>
<feature type="transmembrane region" description="Helical" evidence="8">
    <location>
        <begin position="333"/>
        <end position="353"/>
    </location>
</feature>
<keyword evidence="11" id="KW-1185">Reference proteome</keyword>
<dbReference type="Pfam" id="PF00528">
    <property type="entry name" value="BPD_transp_1"/>
    <property type="match status" value="1"/>
</dbReference>
<feature type="transmembrane region" description="Helical" evidence="8">
    <location>
        <begin position="156"/>
        <end position="180"/>
    </location>
</feature>
<dbReference type="InterPro" id="IPR043429">
    <property type="entry name" value="ArtM/GltK/GlnP/TcyL/YhdX-like"/>
</dbReference>
<feature type="domain" description="ABC transmembrane type-1" evidence="9">
    <location>
        <begin position="157"/>
        <end position="352"/>
    </location>
</feature>
<feature type="transmembrane region" description="Helical" evidence="8">
    <location>
        <begin position="26"/>
        <end position="47"/>
    </location>
</feature>
<evidence type="ECO:0000256" key="3">
    <source>
        <dbReference type="ARBA" id="ARBA00022448"/>
    </source>
</evidence>
<dbReference type="RefSeq" id="WP_376851788.1">
    <property type="nucleotide sequence ID" value="NZ_JBHSMF010000009.1"/>
</dbReference>
<dbReference type="PANTHER" id="PTHR30614:SF41">
    <property type="entry name" value="INNER MEMBRANE AMINO-ACID ABC TRANSPORTER PERMEASE PROTEIN YHDY"/>
    <property type="match status" value="1"/>
</dbReference>
<dbReference type="CDD" id="cd06261">
    <property type="entry name" value="TM_PBP2"/>
    <property type="match status" value="1"/>
</dbReference>
<evidence type="ECO:0000256" key="5">
    <source>
        <dbReference type="ARBA" id="ARBA00022692"/>
    </source>
</evidence>
<evidence type="ECO:0000256" key="6">
    <source>
        <dbReference type="ARBA" id="ARBA00022989"/>
    </source>
</evidence>
<dbReference type="InterPro" id="IPR000515">
    <property type="entry name" value="MetI-like"/>
</dbReference>
<dbReference type="PROSITE" id="PS50928">
    <property type="entry name" value="ABC_TM1"/>
    <property type="match status" value="1"/>
</dbReference>
<feature type="transmembrane region" description="Helical" evidence="8">
    <location>
        <begin position="301"/>
        <end position="321"/>
    </location>
</feature>
<organism evidence="10 11">
    <name type="scientific">Caenimonas terrae</name>
    <dbReference type="NCBI Taxonomy" id="696074"/>
    <lineage>
        <taxon>Bacteria</taxon>
        <taxon>Pseudomonadati</taxon>
        <taxon>Pseudomonadota</taxon>
        <taxon>Betaproteobacteria</taxon>
        <taxon>Burkholderiales</taxon>
        <taxon>Comamonadaceae</taxon>
        <taxon>Caenimonas</taxon>
    </lineage>
</organism>
<sequence>MADPLIAPRPAPRRISGPLPWMRSNLFSSIPNALASLLLLALLAWLATTFVRWGVLHAVFAPDADRCQAARGLGACWGVIPEKARFILLGRYPQNESWRPELATLALLAPVLASCSPRLWRPWLALLWVAGLAGFFVLMGGGVAGLDAVPTDRWGGLPLTLLLSVVSMVLAFPISVLVALGRRCDLPAIKSLCVVYIELVRGVPLISVLFMASFMFPLFMPVGKSPDVLLRVIVGITLFAAAYMAEIVRGGLQTLPRGQLEAAASLGLGYWQTQRKIVLPQALSAVVPGIMNNFISLLKDTSLVTIVSLYELTGSLQLAVGSDPNWRPFKIEAYVFIAAIYFAICFSMSRYSLRVEKRLARSHAR</sequence>
<reference evidence="11" key="1">
    <citation type="journal article" date="2019" name="Int. J. Syst. Evol. Microbiol.">
        <title>The Global Catalogue of Microorganisms (GCM) 10K type strain sequencing project: providing services to taxonomists for standard genome sequencing and annotation.</title>
        <authorList>
            <consortium name="The Broad Institute Genomics Platform"/>
            <consortium name="The Broad Institute Genome Sequencing Center for Infectious Disease"/>
            <person name="Wu L."/>
            <person name="Ma J."/>
        </authorList>
    </citation>
    <scope>NUCLEOTIDE SEQUENCE [LARGE SCALE GENOMIC DNA]</scope>
    <source>
        <strain evidence="11">CCUG 57401</strain>
    </source>
</reference>
<dbReference type="InterPro" id="IPR010065">
    <property type="entry name" value="AA_ABC_transptr_permease_3TM"/>
</dbReference>
<keyword evidence="7 8" id="KW-0472">Membrane</keyword>
<dbReference type="NCBIfam" id="TIGR01726">
    <property type="entry name" value="HEQRo_perm_3TM"/>
    <property type="match status" value="1"/>
</dbReference>
<comment type="caution">
    <text evidence="10">The sequence shown here is derived from an EMBL/GenBank/DDBJ whole genome shotgun (WGS) entry which is preliminary data.</text>
</comment>
<gene>
    <name evidence="10" type="ORF">ACFPOE_18625</name>
</gene>